<proteinExistence type="predicted"/>
<keyword evidence="2" id="KW-1185">Reference proteome</keyword>
<comment type="caution">
    <text evidence="1">The sequence shown here is derived from an EMBL/GenBank/DDBJ whole genome shotgun (WGS) entry which is preliminary data.</text>
</comment>
<protein>
    <submittedName>
        <fullName evidence="1">SapC family protein</fullName>
    </submittedName>
</protein>
<organism evidence="1 2">
    <name type="scientific">Litorisediminicola beolgyonensis</name>
    <dbReference type="NCBI Taxonomy" id="1173614"/>
    <lineage>
        <taxon>Bacteria</taxon>
        <taxon>Pseudomonadati</taxon>
        <taxon>Pseudomonadota</taxon>
        <taxon>Alphaproteobacteria</taxon>
        <taxon>Rhodobacterales</taxon>
        <taxon>Paracoccaceae</taxon>
        <taxon>Litorisediminicola</taxon>
    </lineage>
</organism>
<gene>
    <name evidence="1" type="ORF">ACFQ4E_01895</name>
</gene>
<dbReference type="InterPro" id="IPR010836">
    <property type="entry name" value="SapC"/>
</dbReference>
<name>A0ABW3ZER0_9RHOB</name>
<dbReference type="Pfam" id="PF07277">
    <property type="entry name" value="SapC"/>
    <property type="match status" value="1"/>
</dbReference>
<accession>A0ABW3ZER0</accession>
<reference evidence="2" key="1">
    <citation type="journal article" date="2019" name="Int. J. Syst. Evol. Microbiol.">
        <title>The Global Catalogue of Microorganisms (GCM) 10K type strain sequencing project: providing services to taxonomists for standard genome sequencing and annotation.</title>
        <authorList>
            <consortium name="The Broad Institute Genomics Platform"/>
            <consortium name="The Broad Institute Genome Sequencing Center for Infectious Disease"/>
            <person name="Wu L."/>
            <person name="Ma J."/>
        </authorList>
    </citation>
    <scope>NUCLEOTIDE SEQUENCE [LARGE SCALE GENOMIC DNA]</scope>
    <source>
        <strain evidence="2">CCUG 62953</strain>
    </source>
</reference>
<evidence type="ECO:0000313" key="1">
    <source>
        <dbReference type="EMBL" id="MFD1341162.1"/>
    </source>
</evidence>
<dbReference type="RefSeq" id="WP_386801221.1">
    <property type="nucleotide sequence ID" value="NZ_JBHTMU010000002.1"/>
</dbReference>
<sequence>MSESSAAPGLYTQVEPLTQARHQRLGFVGDGSYAFARSLVSVPASLSEMVLLQRHMPLVFAGEDRPVPIAVMGLEAAQGGLFIDAAGRWMPGISVPAFLRRYPFIAIPKPNGKELVLAVDLASDLVADDAPHPLFERGQPSDRAQAAFALATRLHHDFDAAREVGAALAEADLLVPQSAELTLADGRKIGLRNFRVVDEERLAALPDAVFLEWRRRGWLPAIHAHLMSQAAWTELARLA</sequence>
<dbReference type="Proteomes" id="UP001597135">
    <property type="component" value="Unassembled WGS sequence"/>
</dbReference>
<dbReference type="EMBL" id="JBHTMU010000002">
    <property type="protein sequence ID" value="MFD1341162.1"/>
    <property type="molecule type" value="Genomic_DNA"/>
</dbReference>
<evidence type="ECO:0000313" key="2">
    <source>
        <dbReference type="Proteomes" id="UP001597135"/>
    </source>
</evidence>